<comment type="subcellular location">
    <subcellularLocation>
        <location evidence="1">Secreted</location>
    </subcellularLocation>
</comment>
<dbReference type="PANTHER" id="PTHR45650:SF3">
    <property type="entry name" value="OS01G0748500 PROTEIN"/>
    <property type="match status" value="1"/>
</dbReference>
<proteinExistence type="inferred from homology"/>
<comment type="similarity">
    <text evidence="2">Belongs to the 'GDSL' lipolytic enzyme family.</text>
</comment>
<dbReference type="PANTHER" id="PTHR45650">
    <property type="entry name" value="GDSL-LIKE LIPASE/ACYLHYDROLASE-RELATED"/>
    <property type="match status" value="1"/>
</dbReference>
<dbReference type="InterPro" id="IPR051238">
    <property type="entry name" value="GDSL_esterase/lipase"/>
</dbReference>
<keyword evidence="7" id="KW-0443">Lipid metabolism</keyword>
<dbReference type="AlphaFoldDB" id="A0A6L5BBA6"/>
<keyword evidence="9" id="KW-1185">Reference proteome</keyword>
<comment type="caution">
    <text evidence="8">The sequence shown here is derived from an EMBL/GenBank/DDBJ whole genome shotgun (WGS) entry which is preliminary data.</text>
</comment>
<evidence type="ECO:0000313" key="8">
    <source>
        <dbReference type="EMBL" id="KAF1002991.1"/>
    </source>
</evidence>
<keyword evidence="3" id="KW-0964">Secreted</keyword>
<evidence type="ECO:0000256" key="1">
    <source>
        <dbReference type="ARBA" id="ARBA00004613"/>
    </source>
</evidence>
<keyword evidence="5" id="KW-0378">Hydrolase</keyword>
<evidence type="ECO:0000256" key="5">
    <source>
        <dbReference type="ARBA" id="ARBA00022801"/>
    </source>
</evidence>
<sequence length="82" mass="9140">AMYNYGARKFVLTGVGRIGCSPNALSKSADGRTCVRINSANQLFNRLKSLVDDLNRNQLDSKFIYINTYGIFQDLVTSPSNF</sequence>
<dbReference type="Proteomes" id="UP000593563">
    <property type="component" value="Unassembled WGS sequence"/>
</dbReference>
<dbReference type="EMBL" id="WRXP01000016">
    <property type="protein sequence ID" value="KAF1002991.1"/>
    <property type="molecule type" value="Genomic_DNA"/>
</dbReference>
<evidence type="ECO:0008006" key="10">
    <source>
        <dbReference type="Google" id="ProtNLM"/>
    </source>
</evidence>
<reference evidence="8" key="1">
    <citation type="submission" date="2020-01" db="EMBL/GenBank/DDBJ databases">
        <title>The Celery Genome Sequence Reveals Sequential Paleo-tetraploidization, Resistance Gene Elimination, Karyotype Evolution, and Functional Innovation in Apiales.</title>
        <authorList>
            <person name="Song X."/>
        </authorList>
    </citation>
    <scope>NUCLEOTIDE SEQUENCE</scope>
    <source>
        <tissue evidence="8">Leaf</tissue>
    </source>
</reference>
<evidence type="ECO:0000256" key="7">
    <source>
        <dbReference type="ARBA" id="ARBA00023098"/>
    </source>
</evidence>
<evidence type="ECO:0000256" key="4">
    <source>
        <dbReference type="ARBA" id="ARBA00022729"/>
    </source>
</evidence>
<feature type="non-terminal residue" evidence="8">
    <location>
        <position position="1"/>
    </location>
</feature>
<dbReference type="GO" id="GO:0005576">
    <property type="term" value="C:extracellular region"/>
    <property type="evidence" value="ECO:0007669"/>
    <property type="project" value="UniProtKB-SubCell"/>
</dbReference>
<accession>A0A6L5BBA6</accession>
<dbReference type="InterPro" id="IPR036514">
    <property type="entry name" value="SGNH_hydro_sf"/>
</dbReference>
<protein>
    <recommendedName>
        <fullName evidence="10">GDSL esterase/lipase</fullName>
    </recommendedName>
</protein>
<gene>
    <name evidence="8" type="ORF">AG4045_021449</name>
</gene>
<keyword evidence="4" id="KW-0732">Signal</keyword>
<evidence type="ECO:0000256" key="3">
    <source>
        <dbReference type="ARBA" id="ARBA00022525"/>
    </source>
</evidence>
<evidence type="ECO:0000256" key="6">
    <source>
        <dbReference type="ARBA" id="ARBA00022963"/>
    </source>
</evidence>
<name>A0A6L5BBA6_APIGR</name>
<feature type="non-terminal residue" evidence="8">
    <location>
        <position position="82"/>
    </location>
</feature>
<dbReference type="Gene3D" id="3.40.50.1110">
    <property type="entry name" value="SGNH hydrolase"/>
    <property type="match status" value="1"/>
</dbReference>
<dbReference type="GO" id="GO:0016787">
    <property type="term" value="F:hydrolase activity"/>
    <property type="evidence" value="ECO:0007669"/>
    <property type="project" value="UniProtKB-KW"/>
</dbReference>
<evidence type="ECO:0000256" key="2">
    <source>
        <dbReference type="ARBA" id="ARBA00008668"/>
    </source>
</evidence>
<organism evidence="8 9">
    <name type="scientific">Apium graveolens</name>
    <name type="common">Celery</name>
    <dbReference type="NCBI Taxonomy" id="4045"/>
    <lineage>
        <taxon>Eukaryota</taxon>
        <taxon>Viridiplantae</taxon>
        <taxon>Streptophyta</taxon>
        <taxon>Embryophyta</taxon>
        <taxon>Tracheophyta</taxon>
        <taxon>Spermatophyta</taxon>
        <taxon>Magnoliopsida</taxon>
        <taxon>eudicotyledons</taxon>
        <taxon>Gunneridae</taxon>
        <taxon>Pentapetalae</taxon>
        <taxon>asterids</taxon>
        <taxon>campanulids</taxon>
        <taxon>Apiales</taxon>
        <taxon>Apiaceae</taxon>
        <taxon>Apioideae</taxon>
        <taxon>apioid superclade</taxon>
        <taxon>Apieae</taxon>
        <taxon>Apium</taxon>
    </lineage>
</organism>
<evidence type="ECO:0000313" key="9">
    <source>
        <dbReference type="Proteomes" id="UP000593563"/>
    </source>
</evidence>
<keyword evidence="6" id="KW-0442">Lipid degradation</keyword>
<dbReference type="GO" id="GO:0016042">
    <property type="term" value="P:lipid catabolic process"/>
    <property type="evidence" value="ECO:0007669"/>
    <property type="project" value="UniProtKB-KW"/>
</dbReference>